<evidence type="ECO:0000256" key="4">
    <source>
        <dbReference type="PROSITE-ProRule" id="PRU00723"/>
    </source>
</evidence>
<keyword evidence="3 4" id="KW-0862">Zinc</keyword>
<evidence type="ECO:0000256" key="5">
    <source>
        <dbReference type="SAM" id="MobiDB-lite"/>
    </source>
</evidence>
<reference evidence="7 8" key="1">
    <citation type="journal article" date="2014" name="Genome Biol. Evol.">
        <title>The secreted proteins of Achlya hypogyna and Thraustotheca clavata identify the ancestral oomycete secretome and reveal gene acquisitions by horizontal gene transfer.</title>
        <authorList>
            <person name="Misner I."/>
            <person name="Blouin N."/>
            <person name="Leonard G."/>
            <person name="Richards T.A."/>
            <person name="Lane C.E."/>
        </authorList>
    </citation>
    <scope>NUCLEOTIDE SEQUENCE [LARGE SCALE GENOMIC DNA]</scope>
    <source>
        <strain evidence="7 8">ATCC 34112</strain>
    </source>
</reference>
<dbReference type="SMART" id="SM00356">
    <property type="entry name" value="ZnF_C3H1"/>
    <property type="match status" value="4"/>
</dbReference>
<dbReference type="OrthoDB" id="3247158at2759"/>
<feature type="zinc finger region" description="C3H1-type" evidence="4">
    <location>
        <begin position="105"/>
        <end position="133"/>
    </location>
</feature>
<name>A0A1W0A1W5_9STRA</name>
<feature type="domain" description="C3H1-type" evidence="6">
    <location>
        <begin position="159"/>
        <end position="185"/>
    </location>
</feature>
<feature type="domain" description="C3H1-type" evidence="6">
    <location>
        <begin position="105"/>
        <end position="133"/>
    </location>
</feature>
<evidence type="ECO:0000256" key="3">
    <source>
        <dbReference type="ARBA" id="ARBA00022833"/>
    </source>
</evidence>
<proteinExistence type="predicted"/>
<dbReference type="PROSITE" id="PS50103">
    <property type="entry name" value="ZF_C3H1"/>
    <property type="match status" value="3"/>
</dbReference>
<keyword evidence="2 4" id="KW-0863">Zinc-finger</keyword>
<dbReference type="STRING" id="74557.A0A1W0A1W5"/>
<dbReference type="PANTHER" id="PTHR46156:SF1">
    <property type="entry name" value="ZINC FINGER CCCH DOMAIN-CONTAINING PROTEIN 3"/>
    <property type="match status" value="1"/>
</dbReference>
<gene>
    <name evidence="7" type="ORF">THRCLA_03474</name>
</gene>
<dbReference type="Proteomes" id="UP000243217">
    <property type="component" value="Unassembled WGS sequence"/>
</dbReference>
<evidence type="ECO:0000313" key="7">
    <source>
        <dbReference type="EMBL" id="OQS04273.1"/>
    </source>
</evidence>
<dbReference type="SUPFAM" id="SSF90229">
    <property type="entry name" value="CCCH zinc finger"/>
    <property type="match status" value="2"/>
</dbReference>
<feature type="zinc finger region" description="C3H1-type" evidence="4">
    <location>
        <begin position="191"/>
        <end position="213"/>
    </location>
</feature>
<accession>A0A1W0A1W5</accession>
<evidence type="ECO:0000259" key="6">
    <source>
        <dbReference type="PROSITE" id="PS50103"/>
    </source>
</evidence>
<dbReference type="InterPro" id="IPR000571">
    <property type="entry name" value="Znf_CCCH"/>
</dbReference>
<dbReference type="EMBL" id="JNBS01000648">
    <property type="protein sequence ID" value="OQS04273.1"/>
    <property type="molecule type" value="Genomic_DNA"/>
</dbReference>
<sequence length="258" mass="29186">MAGGSGMANDEAIVRARITALKNVIAAREHASSVYSRPRNVRVSPYQRYERPYRPVQSRNLTWKAERSDSSVHELVPSPSFSVTASQNKNTANSGTIKSKPDQTMSRTEYCLYYNRFGVCNKKNACPYIHDSRKVAVCRKFLRNECDDPKCTLSHERNQNKMPVCTLFLKGMCTRDDCPYRHVNVNHEAAICEAFLKGYCPEGEHCRLKHQLPTKTNKAVVRKVESASSNDVSSASVLEPRALSIRPTIRFTPRVETQ</sequence>
<dbReference type="InterPro" id="IPR036855">
    <property type="entry name" value="Znf_CCCH_sf"/>
</dbReference>
<dbReference type="PANTHER" id="PTHR46156">
    <property type="entry name" value="CCCH ZINGC FINGER"/>
    <property type="match status" value="1"/>
</dbReference>
<dbReference type="AlphaFoldDB" id="A0A1W0A1W5"/>
<dbReference type="GO" id="GO:0005634">
    <property type="term" value="C:nucleus"/>
    <property type="evidence" value="ECO:0007669"/>
    <property type="project" value="TreeGrafter"/>
</dbReference>
<dbReference type="Gene3D" id="4.10.1000.10">
    <property type="entry name" value="Zinc finger, CCCH-type"/>
    <property type="match status" value="2"/>
</dbReference>
<evidence type="ECO:0000256" key="2">
    <source>
        <dbReference type="ARBA" id="ARBA00022771"/>
    </source>
</evidence>
<feature type="compositionally biased region" description="Polar residues" evidence="5">
    <location>
        <begin position="79"/>
        <end position="101"/>
    </location>
</feature>
<organism evidence="7 8">
    <name type="scientific">Thraustotheca clavata</name>
    <dbReference type="NCBI Taxonomy" id="74557"/>
    <lineage>
        <taxon>Eukaryota</taxon>
        <taxon>Sar</taxon>
        <taxon>Stramenopiles</taxon>
        <taxon>Oomycota</taxon>
        <taxon>Saprolegniomycetes</taxon>
        <taxon>Saprolegniales</taxon>
        <taxon>Achlyaceae</taxon>
        <taxon>Thraustotheca</taxon>
    </lineage>
</organism>
<evidence type="ECO:0000313" key="8">
    <source>
        <dbReference type="Proteomes" id="UP000243217"/>
    </source>
</evidence>
<feature type="domain" description="C3H1-type" evidence="6">
    <location>
        <begin position="191"/>
        <end position="213"/>
    </location>
</feature>
<keyword evidence="8" id="KW-1185">Reference proteome</keyword>
<evidence type="ECO:0000256" key="1">
    <source>
        <dbReference type="ARBA" id="ARBA00022723"/>
    </source>
</evidence>
<keyword evidence="1 4" id="KW-0479">Metal-binding</keyword>
<comment type="caution">
    <text evidence="7">The sequence shown here is derived from an EMBL/GenBank/DDBJ whole genome shotgun (WGS) entry which is preliminary data.</text>
</comment>
<protein>
    <submittedName>
        <fullName evidence="7">Smad-interacting and CPSF-like</fullName>
    </submittedName>
</protein>
<dbReference type="GO" id="GO:0008270">
    <property type="term" value="F:zinc ion binding"/>
    <property type="evidence" value="ECO:0007669"/>
    <property type="project" value="UniProtKB-KW"/>
</dbReference>
<feature type="region of interest" description="Disordered" evidence="5">
    <location>
        <begin position="74"/>
        <end position="101"/>
    </location>
</feature>
<feature type="zinc finger region" description="C3H1-type" evidence="4">
    <location>
        <begin position="159"/>
        <end position="185"/>
    </location>
</feature>